<dbReference type="PANTHER" id="PTHR10196">
    <property type="entry name" value="SUGAR KINASE"/>
    <property type="match status" value="1"/>
</dbReference>
<accession>A0A100JW30</accession>
<dbReference type="Proteomes" id="UP000067448">
    <property type="component" value="Unassembled WGS sequence"/>
</dbReference>
<protein>
    <submittedName>
        <fullName evidence="9">Glycerol kinase</fullName>
        <ecNumber evidence="9">2.7.1.30</ecNumber>
    </submittedName>
</protein>
<dbReference type="InterPro" id="IPR000577">
    <property type="entry name" value="Carb_kinase_FGGY"/>
</dbReference>
<evidence type="ECO:0000256" key="5">
    <source>
        <dbReference type="ARBA" id="ARBA00022840"/>
    </source>
</evidence>
<dbReference type="SUPFAM" id="SSF53067">
    <property type="entry name" value="Actin-like ATPase domain"/>
    <property type="match status" value="2"/>
</dbReference>
<dbReference type="PANTHER" id="PTHR10196:SF69">
    <property type="entry name" value="GLYCEROL KINASE"/>
    <property type="match status" value="1"/>
</dbReference>
<keyword evidence="4 9" id="KW-0418">Kinase</keyword>
<sequence>MTENVLAIDQGTSGTKAIVVCPERGVIGRAEAEVRPSYGPGGSVEQDPTELLVSVLTAAREAVRDSGEDVGAVGLANQGETVLAWNRTTGKALTPALGWQDRRAATVCERLRDRGEELAALTGLPLDPYFAAPKMAWLREQWTREGVVTTSDAWLLHQLTGRFVTDAATASRTQLMDLDSTGWSDTALAAFGLDDEPLPEIVDCAGTIGETEVLTGGLVPVTAAIVDQPAALFGHGLLAAATAKCTYGTGAFLVLNQGTDSRRSTAGLTASVAWRLNGKATYSLDGQVYTAASAVRWLVDLGLIESAADLDRVGGGVPDSGGVVFLPALAGLGAPQWQPQARGSLTGLALDTTTAHVVRALAEGIAAQVACLVDSASTDTGRGIRSLRVDGGLTRSALLMQAQADLLQVPVEADPAADTTALGVAALAAYGIDPRREPGTAVPRRGPARTYEPRIGPDEAQERLDRFRRAAEASVAQARETT</sequence>
<keyword evidence="3" id="KW-0547">Nucleotide-binding</keyword>
<dbReference type="PIRSF" id="PIRSF000538">
    <property type="entry name" value="GlpK"/>
    <property type="match status" value="1"/>
</dbReference>
<feature type="region of interest" description="Disordered" evidence="6">
    <location>
        <begin position="435"/>
        <end position="464"/>
    </location>
</feature>
<comment type="caution">
    <text evidence="9">The sequence shown here is derived from an EMBL/GenBank/DDBJ whole genome shotgun (WGS) entry which is preliminary data.</text>
</comment>
<reference evidence="9 10" key="2">
    <citation type="journal article" date="2016" name="Genome Announc.">
        <title>Draft Genome Sequences of Streptomyces scabiei S58, Streptomyces turgidiscabies T45, and Streptomyces acidiscabies a10, the Pathogens of Potato Common Scab, Isolated in Japan.</title>
        <authorList>
            <person name="Tomihama T."/>
            <person name="Nishi Y."/>
            <person name="Sakai M."/>
            <person name="Ikenaga M."/>
            <person name="Okubo T."/>
            <person name="Ikeda S."/>
        </authorList>
    </citation>
    <scope>NUCLEOTIDE SEQUENCE [LARGE SCALE GENOMIC DNA]</scope>
    <source>
        <strain evidence="9 10">S58</strain>
    </source>
</reference>
<evidence type="ECO:0000256" key="4">
    <source>
        <dbReference type="ARBA" id="ARBA00022777"/>
    </source>
</evidence>
<feature type="compositionally biased region" description="Basic and acidic residues" evidence="6">
    <location>
        <begin position="451"/>
        <end position="464"/>
    </location>
</feature>
<dbReference type="Gene3D" id="3.30.420.40">
    <property type="match status" value="2"/>
</dbReference>
<feature type="domain" description="Carbohydrate kinase FGGY N-terminal" evidence="7">
    <location>
        <begin position="5"/>
        <end position="234"/>
    </location>
</feature>
<dbReference type="GO" id="GO:0004370">
    <property type="term" value="F:glycerol kinase activity"/>
    <property type="evidence" value="ECO:0007669"/>
    <property type="project" value="UniProtKB-EC"/>
</dbReference>
<feature type="domain" description="Carbohydrate kinase FGGY C-terminal" evidence="8">
    <location>
        <begin position="243"/>
        <end position="431"/>
    </location>
</feature>
<dbReference type="Pfam" id="PF02782">
    <property type="entry name" value="FGGY_C"/>
    <property type="match status" value="1"/>
</dbReference>
<dbReference type="GO" id="GO:0019563">
    <property type="term" value="P:glycerol catabolic process"/>
    <property type="evidence" value="ECO:0007669"/>
    <property type="project" value="TreeGrafter"/>
</dbReference>
<dbReference type="EMBL" id="BCMM01000045">
    <property type="protein sequence ID" value="GAQ66749.1"/>
    <property type="molecule type" value="Genomic_DNA"/>
</dbReference>
<dbReference type="InterPro" id="IPR043129">
    <property type="entry name" value="ATPase_NBD"/>
</dbReference>
<evidence type="ECO:0000313" key="10">
    <source>
        <dbReference type="Proteomes" id="UP000067448"/>
    </source>
</evidence>
<organism evidence="9 10">
    <name type="scientific">Streptomyces scabiei</name>
    <dbReference type="NCBI Taxonomy" id="1930"/>
    <lineage>
        <taxon>Bacteria</taxon>
        <taxon>Bacillati</taxon>
        <taxon>Actinomycetota</taxon>
        <taxon>Actinomycetes</taxon>
        <taxon>Kitasatosporales</taxon>
        <taxon>Streptomycetaceae</taxon>
        <taxon>Streptomyces</taxon>
    </lineage>
</organism>
<dbReference type="OrthoDB" id="9805576at2"/>
<reference evidence="10" key="1">
    <citation type="submission" date="2015-11" db="EMBL/GenBank/DDBJ databases">
        <authorList>
            <consortium name="Cross-ministerial Strategic Innovation Promotion Program (SIP) consortium"/>
            <person name="Tomihama T."/>
            <person name="Ikenaga M."/>
            <person name="Sakai M."/>
            <person name="Okubo T."/>
            <person name="Ikeda S."/>
        </authorList>
    </citation>
    <scope>NUCLEOTIDE SEQUENCE [LARGE SCALE GENOMIC DNA]</scope>
    <source>
        <strain evidence="10">S58</strain>
    </source>
</reference>
<name>A0A100JW30_STRSC</name>
<proteinExistence type="inferred from homology"/>
<evidence type="ECO:0000259" key="7">
    <source>
        <dbReference type="Pfam" id="PF00370"/>
    </source>
</evidence>
<evidence type="ECO:0000259" key="8">
    <source>
        <dbReference type="Pfam" id="PF02782"/>
    </source>
</evidence>
<keyword evidence="5" id="KW-0067">ATP-binding</keyword>
<dbReference type="GO" id="GO:0005829">
    <property type="term" value="C:cytosol"/>
    <property type="evidence" value="ECO:0007669"/>
    <property type="project" value="TreeGrafter"/>
</dbReference>
<evidence type="ECO:0000256" key="1">
    <source>
        <dbReference type="ARBA" id="ARBA00009156"/>
    </source>
</evidence>
<evidence type="ECO:0000313" key="9">
    <source>
        <dbReference type="EMBL" id="GAQ66749.1"/>
    </source>
</evidence>
<dbReference type="GO" id="GO:0005524">
    <property type="term" value="F:ATP binding"/>
    <property type="evidence" value="ECO:0007669"/>
    <property type="project" value="UniProtKB-KW"/>
</dbReference>
<evidence type="ECO:0000256" key="6">
    <source>
        <dbReference type="SAM" id="MobiDB-lite"/>
    </source>
</evidence>
<reference evidence="10" key="3">
    <citation type="submission" date="2016-02" db="EMBL/GenBank/DDBJ databases">
        <title>Draft genome of pathogenic Streptomyces sp. in Japan.</title>
        <authorList>
            <person name="Tomihama T."/>
            <person name="Ikenaga M."/>
            <person name="Sakai M."/>
            <person name="Okubo T."/>
            <person name="Ikeda S."/>
        </authorList>
    </citation>
    <scope>NUCLEOTIDE SEQUENCE [LARGE SCALE GENOMIC DNA]</scope>
    <source>
        <strain evidence="10">S58</strain>
    </source>
</reference>
<dbReference type="Pfam" id="PF00370">
    <property type="entry name" value="FGGY_N"/>
    <property type="match status" value="1"/>
</dbReference>
<dbReference type="InterPro" id="IPR018485">
    <property type="entry name" value="FGGY_C"/>
</dbReference>
<dbReference type="EC" id="2.7.1.30" evidence="9"/>
<evidence type="ECO:0000256" key="3">
    <source>
        <dbReference type="ARBA" id="ARBA00022741"/>
    </source>
</evidence>
<gene>
    <name evidence="9" type="primary">glpK_2</name>
    <name evidence="9" type="ORF">SsS58_07188</name>
</gene>
<comment type="similarity">
    <text evidence="1">Belongs to the FGGY kinase family.</text>
</comment>
<dbReference type="AlphaFoldDB" id="A0A100JW30"/>
<dbReference type="InterPro" id="IPR018484">
    <property type="entry name" value="FGGY_N"/>
</dbReference>
<evidence type="ECO:0000256" key="2">
    <source>
        <dbReference type="ARBA" id="ARBA00022679"/>
    </source>
</evidence>
<dbReference type="RefSeq" id="WP_059083878.1">
    <property type="nucleotide sequence ID" value="NZ_BCMM01000045.1"/>
</dbReference>
<keyword evidence="2 9" id="KW-0808">Transferase</keyword>